<dbReference type="AlphaFoldDB" id="A0A6A4X331"/>
<dbReference type="GO" id="GO:0008270">
    <property type="term" value="F:zinc ion binding"/>
    <property type="evidence" value="ECO:0007669"/>
    <property type="project" value="UniProtKB-UniRule"/>
</dbReference>
<protein>
    <submittedName>
        <fullName evidence="10">Protein SpAN</fullName>
    </submittedName>
</protein>
<evidence type="ECO:0000256" key="6">
    <source>
        <dbReference type="PROSITE-ProRule" id="PRU01211"/>
    </source>
</evidence>
<dbReference type="InterPro" id="IPR001506">
    <property type="entry name" value="Peptidase_M12A"/>
</dbReference>
<dbReference type="InterPro" id="IPR006026">
    <property type="entry name" value="Peptidase_Metallo"/>
</dbReference>
<feature type="transmembrane region" description="Helical" evidence="8">
    <location>
        <begin position="433"/>
        <end position="454"/>
    </location>
</feature>
<dbReference type="Gene3D" id="3.40.390.10">
    <property type="entry name" value="Collagenase (Catalytic Domain)"/>
    <property type="match status" value="1"/>
</dbReference>
<keyword evidence="1 6" id="KW-0645">Protease</keyword>
<dbReference type="Proteomes" id="UP000440578">
    <property type="component" value="Unassembled WGS sequence"/>
</dbReference>
<evidence type="ECO:0000256" key="3">
    <source>
        <dbReference type="ARBA" id="ARBA00022801"/>
    </source>
</evidence>
<keyword evidence="4 6" id="KW-0862">Zinc</keyword>
<accession>A0A6A4X331</accession>
<gene>
    <name evidence="10" type="primary">SPAN_2</name>
    <name evidence="10" type="ORF">FJT64_015812</name>
</gene>
<feature type="active site" evidence="6">
    <location>
        <position position="71"/>
    </location>
</feature>
<evidence type="ECO:0000313" key="11">
    <source>
        <dbReference type="Proteomes" id="UP000440578"/>
    </source>
</evidence>
<dbReference type="PROSITE" id="PS51864">
    <property type="entry name" value="ASTACIN"/>
    <property type="match status" value="1"/>
</dbReference>
<evidence type="ECO:0000256" key="8">
    <source>
        <dbReference type="SAM" id="Phobius"/>
    </source>
</evidence>
<evidence type="ECO:0000256" key="2">
    <source>
        <dbReference type="ARBA" id="ARBA00022723"/>
    </source>
</evidence>
<keyword evidence="11" id="KW-1185">Reference proteome</keyword>
<feature type="region of interest" description="Disordered" evidence="7">
    <location>
        <begin position="469"/>
        <end position="551"/>
    </location>
</feature>
<dbReference type="Pfam" id="PF01400">
    <property type="entry name" value="Astacin"/>
    <property type="match status" value="1"/>
</dbReference>
<comment type="cofactor">
    <cofactor evidence="6">
        <name>Zn(2+)</name>
        <dbReference type="ChEBI" id="CHEBI:29105"/>
    </cofactor>
    <text evidence="6">Binds 1 zinc ion per subunit.</text>
</comment>
<feature type="binding site" evidence="6">
    <location>
        <position position="74"/>
    </location>
    <ligand>
        <name>Zn(2+)</name>
        <dbReference type="ChEBI" id="CHEBI:29105"/>
        <note>catalytic</note>
    </ligand>
</feature>
<keyword evidence="8" id="KW-0812">Transmembrane</keyword>
<keyword evidence="2 6" id="KW-0479">Metal-binding</keyword>
<keyword evidence="8" id="KW-1133">Transmembrane helix</keyword>
<sequence>MEAANSWMDKTCIQFEKMPDAPCSENTTVASICVGKFPGCWSYHGRINPYGGESQKFTIGEGCQVHRITHEFGHLIGFQHVHGRPDRDQFITVNNEFYRLVPSKENNAKLINKWGQLGRCSKDQMNNWPIPYDYRSIMHYATNEYGDDDYLPVIVTKDVRHQYMLNYKYYANQLETHYDFYTLNRGYKCEEMWAKECTKNGKNIPKCQNLGYMGKNCECICPPQYEGATCEKKNGPMFPVMPKAKVLKEVRGNQVVDLTRETMSTDNLDGIKDKFEYYQFVTVVIDHPDNTTQALVTVLQTVSKSKLLMGQFKTKINGDFPEQDCQLFFMWGQSHLGQMRTECFSSVANNEPEGPMFISKTNHMDISAQSRFGELYTSAQLSIEVLKLKLAVQFVPSVVETLVVIAPNVTTTTHHPLFAPDTPPPPSGPPARVIIGFIMLGVTPIALIALGIYYREKVRELFEKGVEKLKPENGDNNSDSDSSGDDDDDDETKEKEKKDEKKEEKKDDKNDEQTETEDPEAAADPEADPDPETEPESAQAVPVLSDEGSDL</sequence>
<dbReference type="PANTHER" id="PTHR10127">
    <property type="entry name" value="DISCOIDIN, CUB, EGF, LAMININ , AND ZINC METALLOPROTEASE DOMAIN CONTAINING"/>
    <property type="match status" value="1"/>
</dbReference>
<keyword evidence="8" id="KW-0472">Membrane</keyword>
<evidence type="ECO:0000256" key="4">
    <source>
        <dbReference type="ARBA" id="ARBA00022833"/>
    </source>
</evidence>
<feature type="domain" description="Peptidase M12A" evidence="9">
    <location>
        <begin position="1"/>
        <end position="190"/>
    </location>
</feature>
<dbReference type="PANTHER" id="PTHR10127:SF780">
    <property type="entry name" value="METALLOENDOPEPTIDASE"/>
    <property type="match status" value="1"/>
</dbReference>
<keyword evidence="5 6" id="KW-0482">Metalloprotease</keyword>
<feature type="compositionally biased region" description="Acidic residues" evidence="7">
    <location>
        <begin position="513"/>
        <end position="535"/>
    </location>
</feature>
<dbReference type="GO" id="GO:0004222">
    <property type="term" value="F:metalloendopeptidase activity"/>
    <property type="evidence" value="ECO:0007669"/>
    <property type="project" value="UniProtKB-UniRule"/>
</dbReference>
<evidence type="ECO:0000256" key="1">
    <source>
        <dbReference type="ARBA" id="ARBA00022670"/>
    </source>
</evidence>
<dbReference type="EMBL" id="VIIS01000074">
    <property type="protein sequence ID" value="KAF0313677.1"/>
    <property type="molecule type" value="Genomic_DNA"/>
</dbReference>
<reference evidence="10 11" key="1">
    <citation type="submission" date="2019-07" db="EMBL/GenBank/DDBJ databases">
        <title>Draft genome assembly of a fouling barnacle, Amphibalanus amphitrite (Darwin, 1854): The first reference genome for Thecostraca.</title>
        <authorList>
            <person name="Kim W."/>
        </authorList>
    </citation>
    <scope>NUCLEOTIDE SEQUENCE [LARGE SCALE GENOMIC DNA]</scope>
    <source>
        <strain evidence="10">SNU_AA5</strain>
        <tissue evidence="10">Soma without cirri and trophi</tissue>
    </source>
</reference>
<evidence type="ECO:0000313" key="10">
    <source>
        <dbReference type="EMBL" id="KAF0313677.1"/>
    </source>
</evidence>
<dbReference type="InterPro" id="IPR024079">
    <property type="entry name" value="MetalloPept_cat_dom_sf"/>
</dbReference>
<evidence type="ECO:0000256" key="5">
    <source>
        <dbReference type="ARBA" id="ARBA00023049"/>
    </source>
</evidence>
<keyword evidence="3 6" id="KW-0378">Hydrolase</keyword>
<dbReference type="OrthoDB" id="7751579at2759"/>
<evidence type="ECO:0000259" key="9">
    <source>
        <dbReference type="PROSITE" id="PS51864"/>
    </source>
</evidence>
<comment type="caution">
    <text evidence="6">Lacks conserved residue(s) required for the propagation of feature annotation.</text>
</comment>
<dbReference type="SMART" id="SM00235">
    <property type="entry name" value="ZnMc"/>
    <property type="match status" value="1"/>
</dbReference>
<dbReference type="SUPFAM" id="SSF55486">
    <property type="entry name" value="Metalloproteases ('zincins'), catalytic domain"/>
    <property type="match status" value="1"/>
</dbReference>
<name>A0A6A4X331_AMPAM</name>
<feature type="binding site" evidence="6">
    <location>
        <position position="70"/>
    </location>
    <ligand>
        <name>Zn(2+)</name>
        <dbReference type="ChEBI" id="CHEBI:29105"/>
        <note>catalytic</note>
    </ligand>
</feature>
<dbReference type="GO" id="GO:0006508">
    <property type="term" value="P:proteolysis"/>
    <property type="evidence" value="ECO:0007669"/>
    <property type="project" value="UniProtKB-KW"/>
</dbReference>
<evidence type="ECO:0000256" key="7">
    <source>
        <dbReference type="SAM" id="MobiDB-lite"/>
    </source>
</evidence>
<feature type="compositionally biased region" description="Basic and acidic residues" evidence="7">
    <location>
        <begin position="492"/>
        <end position="512"/>
    </location>
</feature>
<feature type="compositionally biased region" description="Acidic residues" evidence="7">
    <location>
        <begin position="482"/>
        <end position="491"/>
    </location>
</feature>
<organism evidence="10 11">
    <name type="scientific">Amphibalanus amphitrite</name>
    <name type="common">Striped barnacle</name>
    <name type="synonym">Balanus amphitrite</name>
    <dbReference type="NCBI Taxonomy" id="1232801"/>
    <lineage>
        <taxon>Eukaryota</taxon>
        <taxon>Metazoa</taxon>
        <taxon>Ecdysozoa</taxon>
        <taxon>Arthropoda</taxon>
        <taxon>Crustacea</taxon>
        <taxon>Multicrustacea</taxon>
        <taxon>Cirripedia</taxon>
        <taxon>Thoracica</taxon>
        <taxon>Thoracicalcarea</taxon>
        <taxon>Balanomorpha</taxon>
        <taxon>Balanoidea</taxon>
        <taxon>Balanidae</taxon>
        <taxon>Amphibalaninae</taxon>
        <taxon>Amphibalanus</taxon>
    </lineage>
</organism>
<comment type="caution">
    <text evidence="10">The sequence shown here is derived from an EMBL/GenBank/DDBJ whole genome shotgun (WGS) entry which is preliminary data.</text>
</comment>
<feature type="binding site" evidence="6">
    <location>
        <position position="80"/>
    </location>
    <ligand>
        <name>Zn(2+)</name>
        <dbReference type="ChEBI" id="CHEBI:29105"/>
        <note>catalytic</note>
    </ligand>
</feature>
<proteinExistence type="predicted"/>